<dbReference type="EMBL" id="JAOQAV010000112">
    <property type="protein sequence ID" value="KAJ4177335.1"/>
    <property type="molecule type" value="Genomic_DNA"/>
</dbReference>
<gene>
    <name evidence="1" type="ORF">NW755_013913</name>
</gene>
<accession>A0A9W8USG7</accession>
<dbReference type="Gene3D" id="3.30.530.20">
    <property type="match status" value="1"/>
</dbReference>
<dbReference type="AlphaFoldDB" id="A0A9W8USG7"/>
<keyword evidence="2" id="KW-1185">Reference proteome</keyword>
<dbReference type="InterPro" id="IPR019587">
    <property type="entry name" value="Polyketide_cyclase/dehydratase"/>
</dbReference>
<dbReference type="SUPFAM" id="SSF55961">
    <property type="entry name" value="Bet v1-like"/>
    <property type="match status" value="1"/>
</dbReference>
<organism evidence="1 2">
    <name type="scientific">Fusarium falciforme</name>
    <dbReference type="NCBI Taxonomy" id="195108"/>
    <lineage>
        <taxon>Eukaryota</taxon>
        <taxon>Fungi</taxon>
        <taxon>Dikarya</taxon>
        <taxon>Ascomycota</taxon>
        <taxon>Pezizomycotina</taxon>
        <taxon>Sordariomycetes</taxon>
        <taxon>Hypocreomycetidae</taxon>
        <taxon>Hypocreales</taxon>
        <taxon>Nectriaceae</taxon>
        <taxon>Fusarium</taxon>
        <taxon>Fusarium solani species complex</taxon>
    </lineage>
</organism>
<proteinExistence type="predicted"/>
<evidence type="ECO:0000313" key="2">
    <source>
        <dbReference type="Proteomes" id="UP001152087"/>
    </source>
</evidence>
<dbReference type="Pfam" id="PF10604">
    <property type="entry name" value="Polyketide_cyc2"/>
    <property type="match status" value="1"/>
</dbReference>
<protein>
    <submittedName>
        <fullName evidence="1">Uncharacterized protein</fullName>
    </submittedName>
</protein>
<dbReference type="CDD" id="cd07821">
    <property type="entry name" value="PYR_PYL_RCAR_like"/>
    <property type="match status" value="1"/>
</dbReference>
<sequence length="146" mass="16621">MSPTIREIAKHTKVIDIGITQVWGIVSAWGCESLWMPDCTSSALEGYGLGSIRVLTFSQFPGMIIRERLEAVDPGNYNLRFRVYRDDLKDMENYGNLKLEAVGPTQTSVQWKGESSLEDEEAFNAQRERVEDMYLGFTDSLYNLLK</sequence>
<dbReference type="Proteomes" id="UP001152087">
    <property type="component" value="Unassembled WGS sequence"/>
</dbReference>
<comment type="caution">
    <text evidence="1">The sequence shown here is derived from an EMBL/GenBank/DDBJ whole genome shotgun (WGS) entry which is preliminary data.</text>
</comment>
<dbReference type="InterPro" id="IPR023393">
    <property type="entry name" value="START-like_dom_sf"/>
</dbReference>
<name>A0A9W8USG7_9HYPO</name>
<reference evidence="1" key="1">
    <citation type="submission" date="2022-09" db="EMBL/GenBank/DDBJ databases">
        <title>Fusarium specimens isolated from Avocado Roots.</title>
        <authorList>
            <person name="Stajich J."/>
            <person name="Roper C."/>
            <person name="Heimlech-Rivalta G."/>
        </authorList>
    </citation>
    <scope>NUCLEOTIDE SEQUENCE</scope>
    <source>
        <strain evidence="1">A02</strain>
    </source>
</reference>
<evidence type="ECO:0000313" key="1">
    <source>
        <dbReference type="EMBL" id="KAJ4177335.1"/>
    </source>
</evidence>